<dbReference type="GO" id="GO:0016787">
    <property type="term" value="F:hydrolase activity"/>
    <property type="evidence" value="ECO:0007669"/>
    <property type="project" value="UniProtKB-KW"/>
</dbReference>
<dbReference type="Gene3D" id="3.20.20.80">
    <property type="entry name" value="Glycosidases"/>
    <property type="match status" value="2"/>
</dbReference>
<sequence length="704" mass="77439">MDAAPVQTINLEVASESPLDFSSILPNPAITEDTRIIINNKGRLAFASTPHIPVRMLCASLGFNPAAGGFPDHSTADRYALQLRRHGYNCARFHFLDASLMFNRTKDFDYDPDVLDRVRYLMHALKENGIYWIIDGMTSERGAYGGYDDRWANVGDLRLRTHLENEAFGHWLRFQVDIFCTQNPYTGLVPFEDPALAVVVPFNENSLGFLSQVAFDQGGPVFQSLLQVPFNDWLLVKYGTTGALQTAWSWELQPNEQLENKTVALPANRYVMTARLRDLALFFVDTEVQTAAKMTDCLRAMGCRAVIAPYNNWPGVQTALSRQGQDAVTMNTYHDWIGDLSGQDSLQQTSSLTDNLAYMRLAASTRWAHRPFILTEYEHLFWNHFRYESGLALPAYAALQNWDILCRHGEGPIILAYGEDYPRKKSILPYTFALDPVAREGEMLAALLFRRGDVSGSTASVVTEMQTASSLVSGGGIDTREPDQVTILSLLTAIGQGSAPHQSGDVVIPSQRPFTTNADAVQFLRQNGILDATNPTDANAGVYVSDTKQLHLNSIDGILKVVTSQTEAIAFSGISNPVTLDALTINYATAGGLFAVSSLDGQSIANSRRLLIIYATDAQNTGMTFTDATEKTVTSYGALPVIIRVDHIGISLPYTDTWQISPVMLDGTVLAPITSGSGAMAAEIWTNTPTNGPTTYFLIERLQN</sequence>
<keyword evidence="2" id="KW-1185">Reference proteome</keyword>
<dbReference type="Proteomes" id="UP001597263">
    <property type="component" value="Unassembled WGS sequence"/>
</dbReference>
<keyword evidence="1" id="KW-0378">Hydrolase</keyword>
<comment type="caution">
    <text evidence="1">The sequence shown here is derived from an EMBL/GenBank/DDBJ whole genome shotgun (WGS) entry which is preliminary data.</text>
</comment>
<dbReference type="EMBL" id="JBHTMA010000034">
    <property type="protein sequence ID" value="MFD1227378.1"/>
    <property type="molecule type" value="Genomic_DNA"/>
</dbReference>
<dbReference type="SUPFAM" id="SSF51445">
    <property type="entry name" value="(Trans)glycosidases"/>
    <property type="match status" value="1"/>
</dbReference>
<protein>
    <submittedName>
        <fullName evidence="1">Glycoside hydrolase</fullName>
    </submittedName>
</protein>
<organism evidence="1 2">
    <name type="scientific">Pseudochrobactrum kiredjianiae</name>
    <dbReference type="NCBI Taxonomy" id="386305"/>
    <lineage>
        <taxon>Bacteria</taxon>
        <taxon>Pseudomonadati</taxon>
        <taxon>Pseudomonadota</taxon>
        <taxon>Alphaproteobacteria</taxon>
        <taxon>Hyphomicrobiales</taxon>
        <taxon>Brucellaceae</taxon>
        <taxon>Pseudochrobactrum</taxon>
    </lineage>
</organism>
<gene>
    <name evidence="1" type="ORF">ACFQ35_09535</name>
</gene>
<reference evidence="2" key="1">
    <citation type="journal article" date="2019" name="Int. J. Syst. Evol. Microbiol.">
        <title>The Global Catalogue of Microorganisms (GCM) 10K type strain sequencing project: providing services to taxonomists for standard genome sequencing and annotation.</title>
        <authorList>
            <consortium name="The Broad Institute Genomics Platform"/>
            <consortium name="The Broad Institute Genome Sequencing Center for Infectious Disease"/>
            <person name="Wu L."/>
            <person name="Ma J."/>
        </authorList>
    </citation>
    <scope>NUCLEOTIDE SEQUENCE [LARGE SCALE GENOMIC DNA]</scope>
    <source>
        <strain evidence="2">CCUG 49584</strain>
    </source>
</reference>
<dbReference type="InterPro" id="IPR017853">
    <property type="entry name" value="GH"/>
</dbReference>
<evidence type="ECO:0000313" key="2">
    <source>
        <dbReference type="Proteomes" id="UP001597263"/>
    </source>
</evidence>
<name>A0ABW3V2H3_9HYPH</name>
<proteinExistence type="predicted"/>
<accession>A0ABW3V2H3</accession>
<evidence type="ECO:0000313" key="1">
    <source>
        <dbReference type="EMBL" id="MFD1227378.1"/>
    </source>
</evidence>
<dbReference type="RefSeq" id="WP_289388025.1">
    <property type="nucleotide sequence ID" value="NZ_JAUCBM010000008.1"/>
</dbReference>